<keyword evidence="6 11" id="KW-0133">Cell shape</keyword>
<dbReference type="Proteomes" id="UP000680514">
    <property type="component" value="Chromosome"/>
</dbReference>
<comment type="function">
    <text evidence="11">Peptidoglycan polymerase that catalyzes glycan chain elongation from lipid-linked precursors.</text>
</comment>
<keyword evidence="15" id="KW-1185">Reference proteome</keyword>
<dbReference type="InterPro" id="IPR023346">
    <property type="entry name" value="Lysozyme-like_dom_sf"/>
</dbReference>
<keyword evidence="9 11" id="KW-0472">Membrane</keyword>
<evidence type="ECO:0000256" key="8">
    <source>
        <dbReference type="ARBA" id="ARBA00022989"/>
    </source>
</evidence>
<proteinExistence type="inferred from homology"/>
<evidence type="ECO:0000256" key="11">
    <source>
        <dbReference type="HAMAP-Rule" id="MF_00766"/>
    </source>
</evidence>
<comment type="catalytic activity">
    <reaction evidence="11">
        <text>[GlcNAc-(1-&gt;4)-Mur2Ac(oyl-L-Ala-gamma-D-Glu-L-Lys-D-Ala-D-Ala)](n)-di-trans,octa-cis-undecaprenyl diphosphate + beta-D-GlcNAc-(1-&gt;4)-Mur2Ac(oyl-L-Ala-gamma-D-Glu-L-Lys-D-Ala-D-Ala)-di-trans,octa-cis-undecaprenyl diphosphate = [GlcNAc-(1-&gt;4)-Mur2Ac(oyl-L-Ala-gamma-D-Glu-L-Lys-D-Ala-D-Ala)](n+1)-di-trans,octa-cis-undecaprenyl diphosphate + di-trans,octa-cis-undecaprenyl diphosphate + H(+)</text>
        <dbReference type="Rhea" id="RHEA:23708"/>
        <dbReference type="Rhea" id="RHEA-COMP:9602"/>
        <dbReference type="Rhea" id="RHEA-COMP:9603"/>
        <dbReference type="ChEBI" id="CHEBI:15378"/>
        <dbReference type="ChEBI" id="CHEBI:58405"/>
        <dbReference type="ChEBI" id="CHEBI:60033"/>
        <dbReference type="ChEBI" id="CHEBI:78435"/>
        <dbReference type="EC" id="2.4.99.28"/>
    </reaction>
</comment>
<organism evidence="14 15">
    <name type="scientific">Lysobacter helvus</name>
    <dbReference type="NCBI Taxonomy" id="2675059"/>
    <lineage>
        <taxon>Bacteria</taxon>
        <taxon>Pseudomonadati</taxon>
        <taxon>Pseudomonadota</taxon>
        <taxon>Gammaproteobacteria</taxon>
        <taxon>Lysobacterales</taxon>
        <taxon>Lysobacteraceae</taxon>
        <taxon>Lysobacter</taxon>
    </lineage>
</organism>
<protein>
    <recommendedName>
        <fullName evidence="11">Biosynthetic peptidoglycan transglycosylase</fullName>
        <ecNumber evidence="11">2.4.99.28</ecNumber>
    </recommendedName>
    <alternativeName>
        <fullName evidence="11">Glycan polymerase</fullName>
    </alternativeName>
    <alternativeName>
        <fullName evidence="11">Peptidoglycan glycosyltransferase MtgA</fullName>
        <shortName evidence="11">PGT</shortName>
    </alternativeName>
</protein>
<dbReference type="HAMAP" id="MF_00766">
    <property type="entry name" value="PGT_MtgA"/>
    <property type="match status" value="1"/>
</dbReference>
<dbReference type="EC" id="2.4.99.28" evidence="11"/>
<dbReference type="PANTHER" id="PTHR30400:SF0">
    <property type="entry name" value="BIOSYNTHETIC PEPTIDOGLYCAN TRANSGLYCOSYLASE"/>
    <property type="match status" value="1"/>
</dbReference>
<dbReference type="InterPro" id="IPR036950">
    <property type="entry name" value="PBP_transglycosylase"/>
</dbReference>
<evidence type="ECO:0000313" key="14">
    <source>
        <dbReference type="EMBL" id="BCT95943.1"/>
    </source>
</evidence>
<comment type="pathway">
    <text evidence="11">Cell wall biogenesis; peptidoglycan biosynthesis.</text>
</comment>
<evidence type="ECO:0000256" key="5">
    <source>
        <dbReference type="ARBA" id="ARBA00022692"/>
    </source>
</evidence>
<keyword evidence="8 11" id="KW-1133">Transmembrane helix</keyword>
<feature type="region of interest" description="Disordered" evidence="12">
    <location>
        <begin position="1"/>
        <end position="28"/>
    </location>
</feature>
<feature type="compositionally biased region" description="Basic and acidic residues" evidence="12">
    <location>
        <begin position="14"/>
        <end position="24"/>
    </location>
</feature>
<feature type="domain" description="Glycosyl transferase family 51" evidence="13">
    <location>
        <begin position="86"/>
        <end position="260"/>
    </location>
</feature>
<accession>A0ABN6G1U1</accession>
<evidence type="ECO:0000256" key="2">
    <source>
        <dbReference type="ARBA" id="ARBA00022519"/>
    </source>
</evidence>
<dbReference type="PANTHER" id="PTHR30400">
    <property type="entry name" value="MONOFUNCTIONAL BIOSYNTHETIC PEPTIDOGLYCAN TRANSGLYCOSYLASE"/>
    <property type="match status" value="1"/>
</dbReference>
<keyword evidence="4 11" id="KW-0808">Transferase</keyword>
<keyword evidence="10 11" id="KW-0961">Cell wall biogenesis/degradation</keyword>
<dbReference type="EMBL" id="AP024546">
    <property type="protein sequence ID" value="BCT95943.1"/>
    <property type="molecule type" value="Genomic_DNA"/>
</dbReference>
<feature type="transmembrane region" description="Helical" evidence="11">
    <location>
        <begin position="35"/>
        <end position="60"/>
    </location>
</feature>
<keyword evidence="5 11" id="KW-0812">Transmembrane</keyword>
<dbReference type="SUPFAM" id="SSF53955">
    <property type="entry name" value="Lysozyme-like"/>
    <property type="match status" value="1"/>
</dbReference>
<gene>
    <name evidence="11 14" type="primary">mtgA</name>
    <name evidence="14" type="ORF">LYSHEL_18140</name>
</gene>
<name>A0ABN6G1U1_9GAMM</name>
<dbReference type="NCBIfam" id="TIGR02070">
    <property type="entry name" value="mono_pep_trsgly"/>
    <property type="match status" value="1"/>
</dbReference>
<evidence type="ECO:0000256" key="1">
    <source>
        <dbReference type="ARBA" id="ARBA00022475"/>
    </source>
</evidence>
<keyword evidence="1 11" id="KW-1003">Cell membrane</keyword>
<comment type="subcellular location">
    <subcellularLocation>
        <location evidence="11">Cell inner membrane</location>
        <topology evidence="11">Single-pass membrane protein</topology>
    </subcellularLocation>
</comment>
<dbReference type="Pfam" id="PF00912">
    <property type="entry name" value="Transgly"/>
    <property type="match status" value="1"/>
</dbReference>
<reference evidence="14 15" key="1">
    <citation type="submission" date="2021-03" db="EMBL/GenBank/DDBJ databases">
        <title>Complete Genome Sequences of Two Lysobacter Strains Isolated from Sea Water (Lysobacter caseinilyticus) and Soil (Lysobacter helvus) in South Korea.</title>
        <authorList>
            <person name="Watanabe Y."/>
            <person name="Arakawa K."/>
        </authorList>
    </citation>
    <scope>NUCLEOTIDE SEQUENCE [LARGE SCALE GENOMIC DNA]</scope>
    <source>
        <strain evidence="14 15">D10</strain>
    </source>
</reference>
<comment type="similarity">
    <text evidence="11">Belongs to the glycosyltransferase 51 family.</text>
</comment>
<evidence type="ECO:0000256" key="3">
    <source>
        <dbReference type="ARBA" id="ARBA00022676"/>
    </source>
</evidence>
<evidence type="ECO:0000313" key="15">
    <source>
        <dbReference type="Proteomes" id="UP000680514"/>
    </source>
</evidence>
<dbReference type="InterPro" id="IPR011812">
    <property type="entry name" value="Pep_trsgly"/>
</dbReference>
<evidence type="ECO:0000256" key="9">
    <source>
        <dbReference type="ARBA" id="ARBA00023136"/>
    </source>
</evidence>
<evidence type="ECO:0000256" key="12">
    <source>
        <dbReference type="SAM" id="MobiDB-lite"/>
    </source>
</evidence>
<dbReference type="InterPro" id="IPR001264">
    <property type="entry name" value="Glyco_trans_51"/>
</dbReference>
<sequence length="273" mass="30958">MRAARAAGKHRKKDNAVRNGDARPPKQARTRKRRLLRWMLLLPVCFVVLTTLQVLLLRFIDPPFSAFMVARQFEAIGQGDFGYRMGHRWEDLEDMSPSIPVALVAAEDQNFASHHGFDFLAIEKARAHNQKMAERAEQRGTPVKRLRGASTISQQTAKNLFLWSGRSYVRKGLEAWYTVLIEALWPKRRILEVYANIAEFGDGTYGAQAAAVRFFNKDAARLSPAEASRLAAVLPNPRRYDAGRPGPYIQRRSNAIQRQMRQLGGGAWVRTLD</sequence>
<dbReference type="Gene3D" id="1.10.3810.10">
    <property type="entry name" value="Biosynthetic peptidoglycan transglycosylase-like"/>
    <property type="match status" value="1"/>
</dbReference>
<evidence type="ECO:0000259" key="13">
    <source>
        <dbReference type="Pfam" id="PF00912"/>
    </source>
</evidence>
<evidence type="ECO:0000256" key="4">
    <source>
        <dbReference type="ARBA" id="ARBA00022679"/>
    </source>
</evidence>
<keyword evidence="3 11" id="KW-0328">Glycosyltransferase</keyword>
<evidence type="ECO:0000256" key="6">
    <source>
        <dbReference type="ARBA" id="ARBA00022960"/>
    </source>
</evidence>
<evidence type="ECO:0000256" key="7">
    <source>
        <dbReference type="ARBA" id="ARBA00022984"/>
    </source>
</evidence>
<keyword evidence="2 11" id="KW-0997">Cell inner membrane</keyword>
<evidence type="ECO:0000256" key="10">
    <source>
        <dbReference type="ARBA" id="ARBA00023316"/>
    </source>
</evidence>
<keyword evidence="7 11" id="KW-0573">Peptidoglycan synthesis</keyword>